<evidence type="ECO:0000313" key="1">
    <source>
        <dbReference type="EMBL" id="CAG8695506.1"/>
    </source>
</evidence>
<organism evidence="1 2">
    <name type="scientific">Dentiscutata heterogama</name>
    <dbReference type="NCBI Taxonomy" id="1316150"/>
    <lineage>
        <taxon>Eukaryota</taxon>
        <taxon>Fungi</taxon>
        <taxon>Fungi incertae sedis</taxon>
        <taxon>Mucoromycota</taxon>
        <taxon>Glomeromycotina</taxon>
        <taxon>Glomeromycetes</taxon>
        <taxon>Diversisporales</taxon>
        <taxon>Gigasporaceae</taxon>
        <taxon>Dentiscutata</taxon>
    </lineage>
</organism>
<dbReference type="EMBL" id="CAJVPU010025229">
    <property type="protein sequence ID" value="CAG8695506.1"/>
    <property type="molecule type" value="Genomic_DNA"/>
</dbReference>
<comment type="caution">
    <text evidence="1">The sequence shown here is derived from an EMBL/GenBank/DDBJ whole genome shotgun (WGS) entry which is preliminary data.</text>
</comment>
<proteinExistence type="predicted"/>
<sequence>DLRDVIKDLKGRNLDKNQNGIVKYFKGVYNQDLSEYKTSKERDLIKNINSFIVKIEFDLFINVKHDYDEVIENKGDDLFSKEDYRKIYYEYNNNVFNSVNFGNYLIISFDNVGDHVKYYMLDDIEDFKDPETDEYLVKVKVAEVKSFRIIAIVLVNNEFSIKYENPNEDLIDLIEVKTEADFLKTMFQVYKNFSPDRESGWNTLGYD</sequence>
<gene>
    <name evidence="1" type="ORF">DHETER_LOCUS11480</name>
</gene>
<accession>A0ACA9PAN0</accession>
<protein>
    <submittedName>
        <fullName evidence="1">17163_t:CDS:1</fullName>
    </submittedName>
</protein>
<dbReference type="Proteomes" id="UP000789702">
    <property type="component" value="Unassembled WGS sequence"/>
</dbReference>
<reference evidence="1" key="1">
    <citation type="submission" date="2021-06" db="EMBL/GenBank/DDBJ databases">
        <authorList>
            <person name="Kallberg Y."/>
            <person name="Tangrot J."/>
            <person name="Rosling A."/>
        </authorList>
    </citation>
    <scope>NUCLEOTIDE SEQUENCE</scope>
    <source>
        <strain evidence="1">IL203A</strain>
    </source>
</reference>
<feature type="non-terminal residue" evidence="1">
    <location>
        <position position="1"/>
    </location>
</feature>
<keyword evidence="2" id="KW-1185">Reference proteome</keyword>
<name>A0ACA9PAN0_9GLOM</name>
<evidence type="ECO:0000313" key="2">
    <source>
        <dbReference type="Proteomes" id="UP000789702"/>
    </source>
</evidence>